<evidence type="ECO:0000256" key="1">
    <source>
        <dbReference type="ARBA" id="ARBA00023015"/>
    </source>
</evidence>
<feature type="domain" description="HTH tetR-type" evidence="5">
    <location>
        <begin position="5"/>
        <end position="65"/>
    </location>
</feature>
<feature type="DNA-binding region" description="H-T-H motif" evidence="4">
    <location>
        <begin position="28"/>
        <end position="47"/>
    </location>
</feature>
<dbReference type="PROSITE" id="PS50977">
    <property type="entry name" value="HTH_TETR_2"/>
    <property type="match status" value="1"/>
</dbReference>
<dbReference type="InterPro" id="IPR009057">
    <property type="entry name" value="Homeodomain-like_sf"/>
</dbReference>
<dbReference type="Gene3D" id="1.10.357.10">
    <property type="entry name" value="Tetracycline Repressor, domain 2"/>
    <property type="match status" value="1"/>
</dbReference>
<dbReference type="EMBL" id="CP133217">
    <property type="protein sequence ID" value="WML86814.1"/>
    <property type="molecule type" value="Genomic_DNA"/>
</dbReference>
<proteinExistence type="predicted"/>
<gene>
    <name evidence="6" type="ORF">RCG00_21345</name>
</gene>
<dbReference type="SUPFAM" id="SSF48498">
    <property type="entry name" value="Tetracyclin repressor-like, C-terminal domain"/>
    <property type="match status" value="1"/>
</dbReference>
<dbReference type="PRINTS" id="PR00455">
    <property type="entry name" value="HTHTETR"/>
</dbReference>
<evidence type="ECO:0000256" key="3">
    <source>
        <dbReference type="ARBA" id="ARBA00023163"/>
    </source>
</evidence>
<evidence type="ECO:0000256" key="2">
    <source>
        <dbReference type="ARBA" id="ARBA00023125"/>
    </source>
</evidence>
<dbReference type="GO" id="GO:0003677">
    <property type="term" value="F:DNA binding"/>
    <property type="evidence" value="ECO:0007669"/>
    <property type="project" value="UniProtKB-UniRule"/>
</dbReference>
<keyword evidence="1" id="KW-0805">Transcription regulation</keyword>
<dbReference type="InterPro" id="IPR036271">
    <property type="entry name" value="Tet_transcr_reg_TetR-rel_C_sf"/>
</dbReference>
<keyword evidence="2 4" id="KW-0238">DNA-binding</keyword>
<evidence type="ECO:0000259" key="5">
    <source>
        <dbReference type="PROSITE" id="PS50977"/>
    </source>
</evidence>
<organism evidence="6">
    <name type="scientific">Thiothrix subterranea</name>
    <dbReference type="NCBI Taxonomy" id="2735563"/>
    <lineage>
        <taxon>Bacteria</taxon>
        <taxon>Pseudomonadati</taxon>
        <taxon>Pseudomonadota</taxon>
        <taxon>Gammaproteobacteria</taxon>
        <taxon>Thiotrichales</taxon>
        <taxon>Thiotrichaceae</taxon>
        <taxon>Thiothrix</taxon>
    </lineage>
</organism>
<dbReference type="PANTHER" id="PTHR47506">
    <property type="entry name" value="TRANSCRIPTIONAL REGULATORY PROTEIN"/>
    <property type="match status" value="1"/>
</dbReference>
<dbReference type="SUPFAM" id="SSF46689">
    <property type="entry name" value="Homeodomain-like"/>
    <property type="match status" value="1"/>
</dbReference>
<name>A0AA51R1I7_9GAMM</name>
<sequence>MNIATDTRQRLINSASDLLYARSYGHVGVKEICDAAGVQKGSFYHFFPSKQDLALSVLDEHYVALKENIFTRAFRPEYPPLERISKLVENIYAFQKRVKEQTGKALGCPYGNIASELGSVDEPIRQHTVTLFKRIEAEIHACLEEAVSKGDIPPLDTAASARAMFAYIEGMLLMAKARNDPEVIRELGSAILGIRVG</sequence>
<reference evidence="6" key="1">
    <citation type="submission" date="2023-08" db="EMBL/GenBank/DDBJ databases">
        <title>New molecular markers tilS and rpoB for phylogenetic and monitoring studies of the genus Thiothrix biodiversity.</title>
        <authorList>
            <person name="Ravin N.V."/>
            <person name="Smolyakov D."/>
            <person name="Markov N.D."/>
            <person name="Beletsky A.V."/>
            <person name="Mardanov A.V."/>
            <person name="Rudenko T.S."/>
            <person name="Grabovich M.Y."/>
        </authorList>
    </citation>
    <scope>NUCLEOTIDE SEQUENCE</scope>
    <source>
        <strain evidence="6">DNT52</strain>
    </source>
</reference>
<dbReference type="InterPro" id="IPR011075">
    <property type="entry name" value="TetR_C"/>
</dbReference>
<protein>
    <submittedName>
        <fullName evidence="6">TetR/AcrR family transcriptional regulator</fullName>
    </submittedName>
</protein>
<keyword evidence="3" id="KW-0804">Transcription</keyword>
<evidence type="ECO:0000256" key="4">
    <source>
        <dbReference type="PROSITE-ProRule" id="PRU00335"/>
    </source>
</evidence>
<dbReference type="PANTHER" id="PTHR47506:SF1">
    <property type="entry name" value="HTH-TYPE TRANSCRIPTIONAL REGULATOR YJDC"/>
    <property type="match status" value="1"/>
</dbReference>
<dbReference type="Proteomes" id="UP001229862">
    <property type="component" value="Chromosome"/>
</dbReference>
<evidence type="ECO:0000313" key="6">
    <source>
        <dbReference type="EMBL" id="WML86814.1"/>
    </source>
</evidence>
<dbReference type="RefSeq" id="WP_308871983.1">
    <property type="nucleotide sequence ID" value="NZ_CP133197.1"/>
</dbReference>
<dbReference type="InterPro" id="IPR001647">
    <property type="entry name" value="HTH_TetR"/>
</dbReference>
<accession>A0AA51R1I7</accession>
<dbReference type="AlphaFoldDB" id="A0AA51R1I7"/>
<dbReference type="Pfam" id="PF16925">
    <property type="entry name" value="TetR_C_13"/>
    <property type="match status" value="1"/>
</dbReference>
<dbReference type="Pfam" id="PF00440">
    <property type="entry name" value="TetR_N"/>
    <property type="match status" value="1"/>
</dbReference>